<keyword evidence="1" id="KW-0732">Signal</keyword>
<reference evidence="3 4" key="1">
    <citation type="submission" date="2022-04" db="EMBL/GenBank/DDBJ databases">
        <title>Identification of a novel bacterium isolated from mangrove sediments.</title>
        <authorList>
            <person name="Pan X."/>
        </authorList>
    </citation>
    <scope>NUCLEOTIDE SEQUENCE [LARGE SCALE GENOMIC DNA]</scope>
    <source>
        <strain evidence="3 4">B2638</strain>
    </source>
</reference>
<dbReference type="EMBL" id="JALHLG010000003">
    <property type="protein sequence ID" value="MCJ2185759.1"/>
    <property type="molecule type" value="Genomic_DNA"/>
</dbReference>
<dbReference type="PANTHER" id="PTHR33570:SF9">
    <property type="entry name" value="BLL4600 PROTEIN"/>
    <property type="match status" value="1"/>
</dbReference>
<evidence type="ECO:0000259" key="2">
    <source>
        <dbReference type="Pfam" id="PF02627"/>
    </source>
</evidence>
<comment type="caution">
    <text evidence="3">The sequence shown here is derived from an EMBL/GenBank/DDBJ whole genome shotgun (WGS) entry which is preliminary data.</text>
</comment>
<dbReference type="InterPro" id="IPR029032">
    <property type="entry name" value="AhpD-like"/>
</dbReference>
<evidence type="ECO:0000256" key="1">
    <source>
        <dbReference type="SAM" id="SignalP"/>
    </source>
</evidence>
<dbReference type="Gene3D" id="1.20.1290.10">
    <property type="entry name" value="AhpD-like"/>
    <property type="match status" value="2"/>
</dbReference>
<feature type="signal peptide" evidence="1">
    <location>
        <begin position="1"/>
        <end position="22"/>
    </location>
</feature>
<proteinExistence type="predicted"/>
<dbReference type="SUPFAM" id="SSF69118">
    <property type="entry name" value="AhpD-like"/>
    <property type="match status" value="2"/>
</dbReference>
<dbReference type="InterPro" id="IPR052512">
    <property type="entry name" value="4CMD/NDH-1_regulator"/>
</dbReference>
<organism evidence="3 4">
    <name type="scientific">Novosphingobium beihaiensis</name>
    <dbReference type="NCBI Taxonomy" id="2930389"/>
    <lineage>
        <taxon>Bacteria</taxon>
        <taxon>Pseudomonadati</taxon>
        <taxon>Pseudomonadota</taxon>
        <taxon>Alphaproteobacteria</taxon>
        <taxon>Sphingomonadales</taxon>
        <taxon>Sphingomonadaceae</taxon>
        <taxon>Novosphingobium</taxon>
    </lineage>
</organism>
<feature type="domain" description="Carboxymuconolactone decarboxylase-like" evidence="2">
    <location>
        <begin position="162"/>
        <end position="243"/>
    </location>
</feature>
<dbReference type="PANTHER" id="PTHR33570">
    <property type="entry name" value="4-CARBOXYMUCONOLACTONE DECARBOXYLASE FAMILY PROTEIN"/>
    <property type="match status" value="1"/>
</dbReference>
<dbReference type="RefSeq" id="WP_243917727.1">
    <property type="nucleotide sequence ID" value="NZ_JALHLG010000003.1"/>
</dbReference>
<evidence type="ECO:0000313" key="3">
    <source>
        <dbReference type="EMBL" id="MCJ2185759.1"/>
    </source>
</evidence>
<dbReference type="Proteomes" id="UP001202281">
    <property type="component" value="Unassembled WGS sequence"/>
</dbReference>
<accession>A0ABT0BM26</accession>
<feature type="chain" id="PRO_5045995089" evidence="1">
    <location>
        <begin position="23"/>
        <end position="249"/>
    </location>
</feature>
<name>A0ABT0BM26_9SPHN</name>
<feature type="domain" description="Carboxymuconolactone decarboxylase-like" evidence="2">
    <location>
        <begin position="36"/>
        <end position="119"/>
    </location>
</feature>
<sequence length="249" mass="26163">MTKTILTAAAAAALPLSAGAQAAEPSPPEAMKHAAPALAEYTKDTLFGDVWKRPGLTPRDRSLITVAVLVSTGKSQQLPTHLALALDNGVTPAKIGGLITHLAFYSGWPNAVSAVEVADKVFRERGIPASELQSAESALLPPPENDAPRAAAVEKNMGPISPSLAQLTNGVLFDDLWRRPDLTPRDRSLVTIVALTANGDADQLGFHLQHGIANGLTREQLGEAMAHIAFYAGWPKAFSGANALGKLDK</sequence>
<evidence type="ECO:0000313" key="4">
    <source>
        <dbReference type="Proteomes" id="UP001202281"/>
    </source>
</evidence>
<gene>
    <name evidence="3" type="ORF">MTR66_02895</name>
</gene>
<dbReference type="Pfam" id="PF02627">
    <property type="entry name" value="CMD"/>
    <property type="match status" value="2"/>
</dbReference>
<dbReference type="InterPro" id="IPR003779">
    <property type="entry name" value="CMD-like"/>
</dbReference>
<keyword evidence="4" id="KW-1185">Reference proteome</keyword>
<protein>
    <submittedName>
        <fullName evidence="3">Carboxymuconolactone decarboxylase family protein</fullName>
    </submittedName>
</protein>